<feature type="domain" description="Enoyl reductase (ER)" evidence="3">
    <location>
        <begin position="12"/>
        <end position="362"/>
    </location>
</feature>
<dbReference type="OrthoDB" id="48317at2759"/>
<dbReference type="GeneID" id="27331783"/>
<reference evidence="4 5" key="1">
    <citation type="submission" date="2015-01" db="EMBL/GenBank/DDBJ databases">
        <title>The Genome Sequence of Exophiala spinifera CBS89968.</title>
        <authorList>
            <consortium name="The Broad Institute Genomics Platform"/>
            <person name="Cuomo C."/>
            <person name="de Hoog S."/>
            <person name="Gorbushina A."/>
            <person name="Stielow B."/>
            <person name="Teixiera M."/>
            <person name="Abouelleil A."/>
            <person name="Chapman S.B."/>
            <person name="Priest M."/>
            <person name="Young S.K."/>
            <person name="Wortman J."/>
            <person name="Nusbaum C."/>
            <person name="Birren B."/>
        </authorList>
    </citation>
    <scope>NUCLEOTIDE SEQUENCE [LARGE SCALE GENOMIC DNA]</scope>
    <source>
        <strain evidence="4 5">CBS 89968</strain>
    </source>
</reference>
<dbReference type="GO" id="GO:0016651">
    <property type="term" value="F:oxidoreductase activity, acting on NAD(P)H"/>
    <property type="evidence" value="ECO:0007669"/>
    <property type="project" value="InterPro"/>
</dbReference>
<evidence type="ECO:0000259" key="3">
    <source>
        <dbReference type="SMART" id="SM00829"/>
    </source>
</evidence>
<dbReference type="VEuPathDB" id="FungiDB:PV08_04700"/>
<sequence length="364" mass="38445">MARTNRAAWLPGPHENLEIRPSELVKPGRDQVLVKNRAVSINPIDWKIQDGYMPTDKPRILGQDVAGEVVEVGTGVTGFSVGQRVLAHVVGLATGIPQQSAFQGYSVATVLGTCPIPDDVSFEQAAVLPLAVSTAAHGLFSPKHLGLPLPRPHDVAQQEDTGTTKRTGTLLVWGAASSVGCVAVQLAVAAGVKVVATASKRNFDFCKHIGAEHVFDYNSPSVVGDLTDALEEKNVIGAYDALVLAQLGGGPLAVTLSPADEIPATVNANPGMSVTGFFSFTITTDLIFFPPSFFFFYAVNIIVSDKDKAIGHAIWHEFLPDALKSGQIKPLPNPFVFGHGLESLQGALDKQRAGVSAAKVVVTL</sequence>
<dbReference type="AlphaFoldDB" id="A0A0D1YQM4"/>
<dbReference type="STRING" id="91928.A0A0D1YQM4"/>
<comment type="similarity">
    <text evidence="1">Belongs to the zinc-containing alcohol dehydrogenase family.</text>
</comment>
<dbReference type="Gene3D" id="3.90.180.10">
    <property type="entry name" value="Medium-chain alcohol dehydrogenases, catalytic domain"/>
    <property type="match status" value="1"/>
</dbReference>
<dbReference type="InterPro" id="IPR011032">
    <property type="entry name" value="GroES-like_sf"/>
</dbReference>
<keyword evidence="5" id="KW-1185">Reference proteome</keyword>
<dbReference type="InterPro" id="IPR047122">
    <property type="entry name" value="Trans-enoyl_RdTase-like"/>
</dbReference>
<dbReference type="HOGENOM" id="CLU_026673_16_5_1"/>
<dbReference type="InterPro" id="IPR020843">
    <property type="entry name" value="ER"/>
</dbReference>
<dbReference type="Gene3D" id="3.40.50.720">
    <property type="entry name" value="NAD(P)-binding Rossmann-like Domain"/>
    <property type="match status" value="1"/>
</dbReference>
<evidence type="ECO:0000313" key="4">
    <source>
        <dbReference type="EMBL" id="KIW17506.1"/>
    </source>
</evidence>
<protein>
    <recommendedName>
        <fullName evidence="3">Enoyl reductase (ER) domain-containing protein</fullName>
    </recommendedName>
</protein>
<dbReference type="PANTHER" id="PTHR45348">
    <property type="entry name" value="HYPOTHETICAL OXIDOREDUCTASE (EUROFUNG)"/>
    <property type="match status" value="1"/>
</dbReference>
<evidence type="ECO:0000313" key="5">
    <source>
        <dbReference type="Proteomes" id="UP000053328"/>
    </source>
</evidence>
<dbReference type="InterPro" id="IPR013149">
    <property type="entry name" value="ADH-like_C"/>
</dbReference>
<dbReference type="SMART" id="SM00829">
    <property type="entry name" value="PKS_ER"/>
    <property type="match status" value="1"/>
</dbReference>
<accession>A0A0D1YQM4</accession>
<evidence type="ECO:0000256" key="2">
    <source>
        <dbReference type="ARBA" id="ARBA00023002"/>
    </source>
</evidence>
<dbReference type="PANTHER" id="PTHR45348:SF2">
    <property type="entry name" value="ZINC-TYPE ALCOHOL DEHYDROGENASE-LIKE PROTEIN C2E1P3.01"/>
    <property type="match status" value="1"/>
</dbReference>
<dbReference type="RefSeq" id="XP_016237722.1">
    <property type="nucleotide sequence ID" value="XM_016379045.1"/>
</dbReference>
<dbReference type="SUPFAM" id="SSF51735">
    <property type="entry name" value="NAD(P)-binding Rossmann-fold domains"/>
    <property type="match status" value="1"/>
</dbReference>
<dbReference type="Proteomes" id="UP000053328">
    <property type="component" value="Unassembled WGS sequence"/>
</dbReference>
<dbReference type="InterPro" id="IPR036291">
    <property type="entry name" value="NAD(P)-bd_dom_sf"/>
</dbReference>
<evidence type="ECO:0000256" key="1">
    <source>
        <dbReference type="ARBA" id="ARBA00008072"/>
    </source>
</evidence>
<proteinExistence type="inferred from homology"/>
<dbReference type="Pfam" id="PF08240">
    <property type="entry name" value="ADH_N"/>
    <property type="match status" value="1"/>
</dbReference>
<organism evidence="4 5">
    <name type="scientific">Exophiala spinifera</name>
    <dbReference type="NCBI Taxonomy" id="91928"/>
    <lineage>
        <taxon>Eukaryota</taxon>
        <taxon>Fungi</taxon>
        <taxon>Dikarya</taxon>
        <taxon>Ascomycota</taxon>
        <taxon>Pezizomycotina</taxon>
        <taxon>Eurotiomycetes</taxon>
        <taxon>Chaetothyriomycetidae</taxon>
        <taxon>Chaetothyriales</taxon>
        <taxon>Herpotrichiellaceae</taxon>
        <taxon>Exophiala</taxon>
    </lineage>
</organism>
<dbReference type="CDD" id="cd08249">
    <property type="entry name" value="enoyl_reductase_like"/>
    <property type="match status" value="1"/>
</dbReference>
<dbReference type="InterPro" id="IPR013154">
    <property type="entry name" value="ADH-like_N"/>
</dbReference>
<name>A0A0D1YQM4_9EURO</name>
<dbReference type="EMBL" id="KN847494">
    <property type="protein sequence ID" value="KIW17506.1"/>
    <property type="molecule type" value="Genomic_DNA"/>
</dbReference>
<keyword evidence="2" id="KW-0560">Oxidoreductase</keyword>
<dbReference type="Pfam" id="PF00107">
    <property type="entry name" value="ADH_zinc_N"/>
    <property type="match status" value="1"/>
</dbReference>
<gene>
    <name evidence="4" type="ORF">PV08_04700</name>
</gene>
<dbReference type="SUPFAM" id="SSF50129">
    <property type="entry name" value="GroES-like"/>
    <property type="match status" value="1"/>
</dbReference>